<feature type="region of interest" description="Disordered" evidence="8">
    <location>
        <begin position="411"/>
        <end position="449"/>
    </location>
</feature>
<feature type="transmembrane region" description="Helical" evidence="9">
    <location>
        <begin position="101"/>
        <end position="123"/>
    </location>
</feature>
<feature type="transmembrane region" description="Helical" evidence="9">
    <location>
        <begin position="302"/>
        <end position="333"/>
    </location>
</feature>
<feature type="transmembrane region" description="Helical" evidence="9">
    <location>
        <begin position="135"/>
        <end position="157"/>
    </location>
</feature>
<comment type="subcellular location">
    <subcellularLocation>
        <location evidence="1">Cell membrane</location>
        <topology evidence="1">Multi-pass membrane protein</topology>
    </subcellularLocation>
</comment>
<protein>
    <recommendedName>
        <fullName evidence="12">DUF2029 domain-containing protein</fullName>
    </recommendedName>
</protein>
<organism evidence="10 11">
    <name type="scientific">Nakamurella endophytica</name>
    <dbReference type="NCBI Taxonomy" id="1748367"/>
    <lineage>
        <taxon>Bacteria</taxon>
        <taxon>Bacillati</taxon>
        <taxon>Actinomycetota</taxon>
        <taxon>Actinomycetes</taxon>
        <taxon>Nakamurellales</taxon>
        <taxon>Nakamurellaceae</taxon>
        <taxon>Nakamurella</taxon>
    </lineage>
</organism>
<evidence type="ECO:0000256" key="1">
    <source>
        <dbReference type="ARBA" id="ARBA00004651"/>
    </source>
</evidence>
<feature type="transmembrane region" description="Helical" evidence="9">
    <location>
        <begin position="20"/>
        <end position="41"/>
    </location>
</feature>
<keyword evidence="6 9" id="KW-0472">Membrane</keyword>
<proteinExistence type="inferred from homology"/>
<evidence type="ECO:0000313" key="11">
    <source>
        <dbReference type="Proteomes" id="UP000655208"/>
    </source>
</evidence>
<evidence type="ECO:0000256" key="6">
    <source>
        <dbReference type="ARBA" id="ARBA00023136"/>
    </source>
</evidence>
<keyword evidence="2" id="KW-1003">Cell membrane</keyword>
<comment type="similarity">
    <text evidence="7">Belongs to the glycosyltransferase 87 family.</text>
</comment>
<evidence type="ECO:0000256" key="2">
    <source>
        <dbReference type="ARBA" id="ARBA00022475"/>
    </source>
</evidence>
<comment type="caution">
    <text evidence="10">The sequence shown here is derived from an EMBL/GenBank/DDBJ whole genome shotgun (WGS) entry which is preliminary data.</text>
</comment>
<keyword evidence="5 9" id="KW-1133">Transmembrane helix</keyword>
<evidence type="ECO:0000256" key="7">
    <source>
        <dbReference type="ARBA" id="ARBA00024033"/>
    </source>
</evidence>
<dbReference type="EMBL" id="BMNA01000001">
    <property type="protein sequence ID" value="GGL87012.1"/>
    <property type="molecule type" value="Genomic_DNA"/>
</dbReference>
<name>A0A917SMG9_9ACTN</name>
<keyword evidence="4 9" id="KW-0812">Transmembrane</keyword>
<evidence type="ECO:0000256" key="3">
    <source>
        <dbReference type="ARBA" id="ARBA00022679"/>
    </source>
</evidence>
<feature type="transmembrane region" description="Helical" evidence="9">
    <location>
        <begin position="378"/>
        <end position="396"/>
    </location>
</feature>
<evidence type="ECO:0008006" key="12">
    <source>
        <dbReference type="Google" id="ProtNLM"/>
    </source>
</evidence>
<dbReference type="Pfam" id="PF09594">
    <property type="entry name" value="GT87"/>
    <property type="match status" value="1"/>
</dbReference>
<evidence type="ECO:0000256" key="4">
    <source>
        <dbReference type="ARBA" id="ARBA00022692"/>
    </source>
</evidence>
<keyword evidence="3" id="KW-0808">Transferase</keyword>
<dbReference type="RefSeq" id="WP_188939744.1">
    <property type="nucleotide sequence ID" value="NZ_BMNA01000001.1"/>
</dbReference>
<dbReference type="GO" id="GO:0016758">
    <property type="term" value="F:hexosyltransferase activity"/>
    <property type="evidence" value="ECO:0007669"/>
    <property type="project" value="InterPro"/>
</dbReference>
<evidence type="ECO:0000256" key="8">
    <source>
        <dbReference type="SAM" id="MobiDB-lite"/>
    </source>
</evidence>
<keyword evidence="11" id="KW-1185">Reference proteome</keyword>
<sequence>MSAAPVLDRPTGWATAHPRRTVLVVALLVFAGKVAIAATTYGTNDISHWHDFVLGVRREGPIGIYGIDFVAVDGYLASFYNHPPLMGDILVLVERLDRIGVPWNLSIRTLASAADVATALLVLELVRRRRSLRQAVAAGVLVGVSPVLLAVSGFHGNTDPVFTMLVLLALYLADRRWPAVAGVVVVLATGIKIVPVVVVPAFLVWAWRAGRPVVVRFLAGAAVAFAVTWVPALVLQFSRVLSHVWGYAGSSLSQWGFSQLAHLLGDPGWLSVYAGPGRMLVVAVCALAPAAAVWRWPDRLPLAVAVALAGFLALSPAFGVQYLVWAVAVLYLVDLTWATAYNVAAGAGLIAVYIGWTYNDRGTPFDDARAAPLTSGETWVYLAVWLVLCVAVARAVRDLVAGPGAAGPVAGDLLGRRPDPVAGPADRPGGVGTTQQAGTPGDGPRGDRG</sequence>
<feature type="transmembrane region" description="Helical" evidence="9">
    <location>
        <begin position="277"/>
        <end position="296"/>
    </location>
</feature>
<feature type="transmembrane region" description="Helical" evidence="9">
    <location>
        <begin position="340"/>
        <end position="358"/>
    </location>
</feature>
<feature type="transmembrane region" description="Helical" evidence="9">
    <location>
        <begin position="217"/>
        <end position="238"/>
    </location>
</feature>
<evidence type="ECO:0000256" key="9">
    <source>
        <dbReference type="SAM" id="Phobius"/>
    </source>
</evidence>
<dbReference type="InterPro" id="IPR018584">
    <property type="entry name" value="GT87"/>
</dbReference>
<dbReference type="AlphaFoldDB" id="A0A917SMG9"/>
<reference evidence="10" key="1">
    <citation type="journal article" date="2014" name="Int. J. Syst. Evol. Microbiol.">
        <title>Complete genome sequence of Corynebacterium casei LMG S-19264T (=DSM 44701T), isolated from a smear-ripened cheese.</title>
        <authorList>
            <consortium name="US DOE Joint Genome Institute (JGI-PGF)"/>
            <person name="Walter F."/>
            <person name="Albersmeier A."/>
            <person name="Kalinowski J."/>
            <person name="Ruckert C."/>
        </authorList>
    </citation>
    <scope>NUCLEOTIDE SEQUENCE</scope>
    <source>
        <strain evidence="10">CGMCC 4.7308</strain>
    </source>
</reference>
<accession>A0A917SMG9</accession>
<reference evidence="10" key="2">
    <citation type="submission" date="2020-09" db="EMBL/GenBank/DDBJ databases">
        <authorList>
            <person name="Sun Q."/>
            <person name="Zhou Y."/>
        </authorList>
    </citation>
    <scope>NUCLEOTIDE SEQUENCE</scope>
    <source>
        <strain evidence="10">CGMCC 4.7308</strain>
    </source>
</reference>
<evidence type="ECO:0000256" key="5">
    <source>
        <dbReference type="ARBA" id="ARBA00022989"/>
    </source>
</evidence>
<dbReference type="Proteomes" id="UP000655208">
    <property type="component" value="Unassembled WGS sequence"/>
</dbReference>
<gene>
    <name evidence="10" type="ORF">GCM10011594_03260</name>
</gene>
<feature type="transmembrane region" description="Helical" evidence="9">
    <location>
        <begin position="177"/>
        <end position="205"/>
    </location>
</feature>
<evidence type="ECO:0000313" key="10">
    <source>
        <dbReference type="EMBL" id="GGL87012.1"/>
    </source>
</evidence>
<dbReference type="GO" id="GO:0005886">
    <property type="term" value="C:plasma membrane"/>
    <property type="evidence" value="ECO:0007669"/>
    <property type="project" value="UniProtKB-SubCell"/>
</dbReference>